<comment type="subcellular location">
    <subcellularLocation>
        <location evidence="2">Peroxisome membrane</location>
        <topology evidence="2">Multi-pass membrane protein</topology>
    </subcellularLocation>
</comment>
<evidence type="ECO:0000313" key="21">
    <source>
        <dbReference type="Proteomes" id="UP001159042"/>
    </source>
</evidence>
<dbReference type="PANTHER" id="PTHR23350">
    <property type="entry name" value="PEROXISOME ASSEMBLY PROTEIN 10"/>
    <property type="match status" value="1"/>
</dbReference>
<evidence type="ECO:0000256" key="15">
    <source>
        <dbReference type="ARBA" id="ARBA00022989"/>
    </source>
</evidence>
<keyword evidence="13" id="KW-0862">Zinc</keyword>
<keyword evidence="21" id="KW-1185">Reference proteome</keyword>
<accession>A0AAV8W6I4</accession>
<protein>
    <recommendedName>
        <fullName evidence="5">RING-type E3 ubiquitin transferase</fullName>
        <ecNumber evidence="5">2.3.2.27</ecNumber>
    </recommendedName>
</protein>
<evidence type="ECO:0000256" key="13">
    <source>
        <dbReference type="ARBA" id="ARBA00022833"/>
    </source>
</evidence>
<dbReference type="EMBL" id="JANEYG010000008">
    <property type="protein sequence ID" value="KAJ8921942.1"/>
    <property type="molecule type" value="Genomic_DNA"/>
</dbReference>
<dbReference type="PROSITE" id="PS50089">
    <property type="entry name" value="ZF_RING_2"/>
    <property type="match status" value="1"/>
</dbReference>
<comment type="caution">
    <text evidence="20">The sequence shown here is derived from an EMBL/GenBank/DDBJ whole genome shotgun (WGS) entry which is preliminary data.</text>
</comment>
<evidence type="ECO:0000256" key="6">
    <source>
        <dbReference type="ARBA" id="ARBA00022448"/>
    </source>
</evidence>
<evidence type="ECO:0000313" key="20">
    <source>
        <dbReference type="EMBL" id="KAJ8921942.1"/>
    </source>
</evidence>
<dbReference type="Pfam" id="PF04757">
    <property type="entry name" value="Pex2_Pex12"/>
    <property type="match status" value="1"/>
</dbReference>
<keyword evidence="11 18" id="KW-0863">Zinc-finger</keyword>
<dbReference type="Proteomes" id="UP001159042">
    <property type="component" value="Unassembled WGS sequence"/>
</dbReference>
<evidence type="ECO:0000256" key="8">
    <source>
        <dbReference type="ARBA" id="ARBA00022679"/>
    </source>
</evidence>
<evidence type="ECO:0000256" key="11">
    <source>
        <dbReference type="ARBA" id="ARBA00022771"/>
    </source>
</evidence>
<dbReference type="PANTHER" id="PTHR23350:SF0">
    <property type="entry name" value="PEROXISOME BIOGENESIS FACTOR 10"/>
    <property type="match status" value="1"/>
</dbReference>
<dbReference type="InterPro" id="IPR017907">
    <property type="entry name" value="Znf_RING_CS"/>
</dbReference>
<dbReference type="EC" id="2.3.2.27" evidence="5"/>
<reference evidence="20 21" key="1">
    <citation type="journal article" date="2023" name="Insect Mol. Biol.">
        <title>Genome sequencing provides insights into the evolution of gene families encoding plant cell wall-degrading enzymes in longhorned beetles.</title>
        <authorList>
            <person name="Shin N.R."/>
            <person name="Okamura Y."/>
            <person name="Kirsch R."/>
            <person name="Pauchet Y."/>
        </authorList>
    </citation>
    <scope>NUCLEOTIDE SEQUENCE [LARGE SCALE GENOMIC DNA]</scope>
    <source>
        <strain evidence="20">EAD_L_NR</strain>
    </source>
</reference>
<dbReference type="SMART" id="SM00184">
    <property type="entry name" value="RING"/>
    <property type="match status" value="1"/>
</dbReference>
<comment type="catalytic activity">
    <reaction evidence="1">
        <text>S-ubiquitinyl-[E2 ubiquitin-conjugating enzyme]-L-cysteine + [acceptor protein]-L-lysine = [E2 ubiquitin-conjugating enzyme]-L-cysteine + N(6)-ubiquitinyl-[acceptor protein]-L-lysine.</text>
        <dbReference type="EC" id="2.3.2.27"/>
    </reaction>
</comment>
<dbReference type="InterPro" id="IPR013083">
    <property type="entry name" value="Znf_RING/FYVE/PHD"/>
</dbReference>
<keyword evidence="6" id="KW-0813">Transport</keyword>
<keyword evidence="17" id="KW-0576">Peroxisome</keyword>
<evidence type="ECO:0000256" key="18">
    <source>
        <dbReference type="PROSITE-ProRule" id="PRU00175"/>
    </source>
</evidence>
<organism evidence="20 21">
    <name type="scientific">Exocentrus adspersus</name>
    <dbReference type="NCBI Taxonomy" id="1586481"/>
    <lineage>
        <taxon>Eukaryota</taxon>
        <taxon>Metazoa</taxon>
        <taxon>Ecdysozoa</taxon>
        <taxon>Arthropoda</taxon>
        <taxon>Hexapoda</taxon>
        <taxon>Insecta</taxon>
        <taxon>Pterygota</taxon>
        <taxon>Neoptera</taxon>
        <taxon>Endopterygota</taxon>
        <taxon>Coleoptera</taxon>
        <taxon>Polyphaga</taxon>
        <taxon>Cucujiformia</taxon>
        <taxon>Chrysomeloidea</taxon>
        <taxon>Cerambycidae</taxon>
        <taxon>Lamiinae</taxon>
        <taxon>Acanthocinini</taxon>
        <taxon>Exocentrus</taxon>
    </lineage>
</organism>
<dbReference type="AlphaFoldDB" id="A0AAV8W6I4"/>
<evidence type="ECO:0000256" key="10">
    <source>
        <dbReference type="ARBA" id="ARBA00022723"/>
    </source>
</evidence>
<dbReference type="GO" id="GO:0008270">
    <property type="term" value="F:zinc ion binding"/>
    <property type="evidence" value="ECO:0007669"/>
    <property type="project" value="UniProtKB-KW"/>
</dbReference>
<keyword evidence="8" id="KW-0808">Transferase</keyword>
<evidence type="ECO:0000256" key="9">
    <source>
        <dbReference type="ARBA" id="ARBA00022692"/>
    </source>
</evidence>
<keyword evidence="12" id="KW-0833">Ubl conjugation pathway</keyword>
<keyword evidence="7" id="KW-0962">Peroxisome biogenesis</keyword>
<dbReference type="InterPro" id="IPR006845">
    <property type="entry name" value="Pex_N"/>
</dbReference>
<keyword evidence="16" id="KW-0472">Membrane</keyword>
<dbReference type="GO" id="GO:0016558">
    <property type="term" value="P:protein import into peroxisome matrix"/>
    <property type="evidence" value="ECO:0007669"/>
    <property type="project" value="InterPro"/>
</dbReference>
<dbReference type="InterPro" id="IPR025654">
    <property type="entry name" value="PEX2/10"/>
</dbReference>
<comment type="similarity">
    <text evidence="4">Belongs to the pex2/pex10/pex12 family.</text>
</comment>
<dbReference type="Gene3D" id="3.30.40.10">
    <property type="entry name" value="Zinc/RING finger domain, C3HC4 (zinc finger)"/>
    <property type="match status" value="1"/>
</dbReference>
<dbReference type="Pfam" id="PF13923">
    <property type="entry name" value="zf-C3HC4_2"/>
    <property type="match status" value="1"/>
</dbReference>
<comment type="pathway">
    <text evidence="3">Protein modification; protein ubiquitination.</text>
</comment>
<name>A0AAV8W6I4_9CUCU</name>
<evidence type="ECO:0000256" key="2">
    <source>
        <dbReference type="ARBA" id="ARBA00004585"/>
    </source>
</evidence>
<keyword evidence="15" id="KW-1133">Transmembrane helix</keyword>
<evidence type="ECO:0000256" key="12">
    <source>
        <dbReference type="ARBA" id="ARBA00022786"/>
    </source>
</evidence>
<evidence type="ECO:0000256" key="4">
    <source>
        <dbReference type="ARBA" id="ARBA00008704"/>
    </source>
</evidence>
<feature type="domain" description="RING-type" evidence="19">
    <location>
        <begin position="228"/>
        <end position="266"/>
    </location>
</feature>
<keyword evidence="9" id="KW-0812">Transmembrane</keyword>
<dbReference type="GO" id="GO:0061630">
    <property type="term" value="F:ubiquitin protein ligase activity"/>
    <property type="evidence" value="ECO:0007669"/>
    <property type="project" value="UniProtKB-EC"/>
</dbReference>
<dbReference type="PROSITE" id="PS00518">
    <property type="entry name" value="ZF_RING_1"/>
    <property type="match status" value="1"/>
</dbReference>
<dbReference type="InterPro" id="IPR001841">
    <property type="entry name" value="Znf_RING"/>
</dbReference>
<evidence type="ECO:0000256" key="16">
    <source>
        <dbReference type="ARBA" id="ARBA00023136"/>
    </source>
</evidence>
<dbReference type="GO" id="GO:0005778">
    <property type="term" value="C:peroxisomal membrane"/>
    <property type="evidence" value="ECO:0007669"/>
    <property type="project" value="UniProtKB-SubCell"/>
</dbReference>
<evidence type="ECO:0000256" key="5">
    <source>
        <dbReference type="ARBA" id="ARBA00012483"/>
    </source>
</evidence>
<evidence type="ECO:0000259" key="19">
    <source>
        <dbReference type="PROSITE" id="PS50089"/>
    </source>
</evidence>
<gene>
    <name evidence="20" type="ORF">NQ315_008576</name>
</gene>
<proteinExistence type="inferred from homology"/>
<evidence type="ECO:0000256" key="1">
    <source>
        <dbReference type="ARBA" id="ARBA00000900"/>
    </source>
</evidence>
<dbReference type="SUPFAM" id="SSF57850">
    <property type="entry name" value="RING/U-box"/>
    <property type="match status" value="1"/>
</dbReference>
<evidence type="ECO:0000256" key="17">
    <source>
        <dbReference type="ARBA" id="ARBA00023140"/>
    </source>
</evidence>
<keyword evidence="10" id="KW-0479">Metal-binding</keyword>
<evidence type="ECO:0000256" key="7">
    <source>
        <dbReference type="ARBA" id="ARBA00022593"/>
    </source>
</evidence>
<sequence length="281" mass="32479">MRQYEAKVADVLRLTQRDETFLQDVENQMHTFFKFMGARSYHKMRKIVPRLAYTWYYLMTSLGNLQTLGEEYTGTIRVTENGAIPSKMIQTLWLILYIGGEPLLDRLLSSSKDKISKSTSLRQDAKSFLLKSIDFIRDQKPTISRIHHSIFYTNGKYYNISNRLTGIKYVLLRQWLQDDSFTGSFNLLGHLSLFYILFSFVHQFYSGRSNGDISENIPISKTTSNKMCVLCSDSIKSPCATTCGHVFCWTCIYESLSYQKLCPVCREGISPSRVIFLQNYA</sequence>
<evidence type="ECO:0000256" key="3">
    <source>
        <dbReference type="ARBA" id="ARBA00004906"/>
    </source>
</evidence>
<evidence type="ECO:0000256" key="14">
    <source>
        <dbReference type="ARBA" id="ARBA00022927"/>
    </source>
</evidence>
<keyword evidence="14" id="KW-0653">Protein transport</keyword>